<feature type="transmembrane region" description="Helical" evidence="5">
    <location>
        <begin position="106"/>
        <end position="125"/>
    </location>
</feature>
<accession>A0ABY7TW62</accession>
<dbReference type="EMBL" id="CP117417">
    <property type="protein sequence ID" value="WCT77497.1"/>
    <property type="molecule type" value="Genomic_DNA"/>
</dbReference>
<name>A0ABY7TW62_9SPHN</name>
<evidence type="ECO:0000313" key="8">
    <source>
        <dbReference type="Proteomes" id="UP001218231"/>
    </source>
</evidence>
<dbReference type="Pfam" id="PF04138">
    <property type="entry name" value="GtrA_DPMS_TM"/>
    <property type="match status" value="1"/>
</dbReference>
<evidence type="ECO:0000256" key="1">
    <source>
        <dbReference type="ARBA" id="ARBA00004141"/>
    </source>
</evidence>
<feature type="transmembrane region" description="Helical" evidence="5">
    <location>
        <begin position="44"/>
        <end position="61"/>
    </location>
</feature>
<evidence type="ECO:0000256" key="4">
    <source>
        <dbReference type="ARBA" id="ARBA00023136"/>
    </source>
</evidence>
<sequence length="132" mass="13565">MPVLLGARALRYLGVSVAALGADMGAFVLLLHMNMPPAAASVPAYGLGVGLHWWLCARVVFEAAEGAARRVQKALFAGSALVGLGLTAAIVGIGARAGFDPRMAKIAAVGISFIATWLLRSLVVFKPRPAAA</sequence>
<evidence type="ECO:0000256" key="2">
    <source>
        <dbReference type="ARBA" id="ARBA00022692"/>
    </source>
</evidence>
<dbReference type="RefSeq" id="WP_273617869.1">
    <property type="nucleotide sequence ID" value="NZ_CP117417.1"/>
</dbReference>
<protein>
    <submittedName>
        <fullName evidence="7">GtrA family protein</fullName>
    </submittedName>
</protein>
<keyword evidence="4 5" id="KW-0472">Membrane</keyword>
<dbReference type="InterPro" id="IPR007267">
    <property type="entry name" value="GtrA_DPMS_TM"/>
</dbReference>
<keyword evidence="3 5" id="KW-1133">Transmembrane helix</keyword>
<reference evidence="7 8" key="1">
    <citation type="submission" date="2023-02" db="EMBL/GenBank/DDBJ databases">
        <title>Genome sequence of Novosphingobium humi KACC 19094.</title>
        <authorList>
            <person name="Kim S."/>
            <person name="Heo J."/>
            <person name="Kwon S.-W."/>
        </authorList>
    </citation>
    <scope>NUCLEOTIDE SEQUENCE [LARGE SCALE GENOMIC DNA]</scope>
    <source>
        <strain evidence="7 8">KACC 19094</strain>
    </source>
</reference>
<evidence type="ECO:0000256" key="5">
    <source>
        <dbReference type="SAM" id="Phobius"/>
    </source>
</evidence>
<feature type="transmembrane region" description="Helical" evidence="5">
    <location>
        <begin position="12"/>
        <end position="32"/>
    </location>
</feature>
<feature type="transmembrane region" description="Helical" evidence="5">
    <location>
        <begin position="73"/>
        <end position="94"/>
    </location>
</feature>
<feature type="domain" description="GtrA/DPMS transmembrane" evidence="6">
    <location>
        <begin position="11"/>
        <end position="125"/>
    </location>
</feature>
<dbReference type="Proteomes" id="UP001218231">
    <property type="component" value="Chromosome"/>
</dbReference>
<evidence type="ECO:0000256" key="3">
    <source>
        <dbReference type="ARBA" id="ARBA00022989"/>
    </source>
</evidence>
<comment type="subcellular location">
    <subcellularLocation>
        <location evidence="1">Membrane</location>
        <topology evidence="1">Multi-pass membrane protein</topology>
    </subcellularLocation>
</comment>
<gene>
    <name evidence="7" type="ORF">PQ457_00435</name>
</gene>
<proteinExistence type="predicted"/>
<keyword evidence="8" id="KW-1185">Reference proteome</keyword>
<organism evidence="7 8">
    <name type="scientific">Novosphingobium humi</name>
    <dbReference type="NCBI Taxonomy" id="2282397"/>
    <lineage>
        <taxon>Bacteria</taxon>
        <taxon>Pseudomonadati</taxon>
        <taxon>Pseudomonadota</taxon>
        <taxon>Alphaproteobacteria</taxon>
        <taxon>Sphingomonadales</taxon>
        <taxon>Sphingomonadaceae</taxon>
        <taxon>Novosphingobium</taxon>
    </lineage>
</organism>
<evidence type="ECO:0000313" key="7">
    <source>
        <dbReference type="EMBL" id="WCT77497.1"/>
    </source>
</evidence>
<evidence type="ECO:0000259" key="6">
    <source>
        <dbReference type="Pfam" id="PF04138"/>
    </source>
</evidence>
<keyword evidence="2 5" id="KW-0812">Transmembrane</keyword>